<protein>
    <submittedName>
        <fullName evidence="2">Uncharacterized protein</fullName>
    </submittedName>
</protein>
<feature type="region of interest" description="Disordered" evidence="1">
    <location>
        <begin position="661"/>
        <end position="681"/>
    </location>
</feature>
<proteinExistence type="predicted"/>
<evidence type="ECO:0000313" key="3">
    <source>
        <dbReference type="Proteomes" id="UP000053923"/>
    </source>
</evidence>
<dbReference type="AlphaFoldDB" id="A0A0X3VQR9"/>
<feature type="region of interest" description="Disordered" evidence="1">
    <location>
        <begin position="364"/>
        <end position="553"/>
    </location>
</feature>
<feature type="compositionally biased region" description="Basic and acidic residues" evidence="1">
    <location>
        <begin position="368"/>
        <end position="439"/>
    </location>
</feature>
<feature type="region of interest" description="Disordered" evidence="1">
    <location>
        <begin position="150"/>
        <end position="257"/>
    </location>
</feature>
<dbReference type="OrthoDB" id="3975616at2"/>
<dbReference type="Proteomes" id="UP000053923">
    <property type="component" value="Unassembled WGS sequence"/>
</dbReference>
<feature type="compositionally biased region" description="Low complexity" evidence="1">
    <location>
        <begin position="541"/>
        <end position="553"/>
    </location>
</feature>
<feature type="compositionally biased region" description="Basic and acidic residues" evidence="1">
    <location>
        <begin position="150"/>
        <end position="203"/>
    </location>
</feature>
<dbReference type="RefSeq" id="WP_062697114.1">
    <property type="nucleotide sequence ID" value="NZ_LLZG01000001.1"/>
</dbReference>
<feature type="region of interest" description="Disordered" evidence="1">
    <location>
        <begin position="623"/>
        <end position="647"/>
    </location>
</feature>
<evidence type="ECO:0000256" key="1">
    <source>
        <dbReference type="SAM" id="MobiDB-lite"/>
    </source>
</evidence>
<feature type="region of interest" description="Disordered" evidence="1">
    <location>
        <begin position="728"/>
        <end position="749"/>
    </location>
</feature>
<keyword evidence="3" id="KW-1185">Reference proteome</keyword>
<dbReference type="EMBL" id="LLZG01000001">
    <property type="protein sequence ID" value="KUL46914.1"/>
    <property type="molecule type" value="Genomic_DNA"/>
</dbReference>
<reference evidence="3" key="1">
    <citation type="submission" date="2015-10" db="EMBL/GenBank/DDBJ databases">
        <authorList>
            <person name="Ju K.-S."/>
            <person name="Doroghazi J.R."/>
            <person name="Metcalf W.W."/>
        </authorList>
    </citation>
    <scope>NUCLEOTIDE SEQUENCE [LARGE SCALE GENOMIC DNA]</scope>
    <source>
        <strain evidence="3">NRRL 3151</strain>
    </source>
</reference>
<feature type="compositionally biased region" description="Basic and acidic residues" evidence="1">
    <location>
        <begin position="520"/>
        <end position="540"/>
    </location>
</feature>
<evidence type="ECO:0000313" key="2">
    <source>
        <dbReference type="EMBL" id="KUL46914.1"/>
    </source>
</evidence>
<gene>
    <name evidence="2" type="ORF">ADL12_00235</name>
</gene>
<organism evidence="2 3">
    <name type="scientific">Streptomyces regalis</name>
    <dbReference type="NCBI Taxonomy" id="68262"/>
    <lineage>
        <taxon>Bacteria</taxon>
        <taxon>Bacillati</taxon>
        <taxon>Actinomycetota</taxon>
        <taxon>Actinomycetes</taxon>
        <taxon>Kitasatosporales</taxon>
        <taxon>Streptomycetaceae</taxon>
        <taxon>Streptomyces</taxon>
    </lineage>
</organism>
<feature type="compositionally biased region" description="Basic and acidic residues" evidence="1">
    <location>
        <begin position="216"/>
        <end position="256"/>
    </location>
</feature>
<feature type="compositionally biased region" description="Basic and acidic residues" evidence="1">
    <location>
        <begin position="446"/>
        <end position="478"/>
    </location>
</feature>
<comment type="caution">
    <text evidence="2">The sequence shown here is derived from an EMBL/GenBank/DDBJ whole genome shotgun (WGS) entry which is preliminary data.</text>
</comment>
<sequence>MARISVDYDLMYVLARQIWHLRDELNVSSQTDRNFAAGDIGPRRDTAEELTNFYDAWQKSFREAWQVMTDLGNLLDEIGKAFYDSDASTAVNAAAMAASYQRQNIKAENDAYKQRQDAMYKRAEAANLERRHKPGQLYLERQQQELEKKRAALQKEQDAQGKRQADLNKQQEELQKQQEPLRQRQDELARRQQELWQRQKAEREEQEAAFAAKQDALNKESEALQKDQEPLRQRQDELQRRQQELRKEESDQRHAQEALYLAQQAALQQQQDTYDAKSNALTAKQEALWKERDALLRKKGVTQGELDAWQKRQDALWAEQDALWKREGEPLQKKWDDLEKLQADQEKALEPLQTRQEALNKELAALAKEQEPFGERAEELQRKQQDLWKEQDAERKTLEGEQQKDQSDLNREQDALRKEQDAFTPEWDKLDKEQQDLWKDQAATEEAQKQLDKDEEPLRQRAEEMQKDYAAEQEELAKKPAWTPESGKPNPLHMNRELGGDGPSETPPPPVPTTYERDDENGHTKVEYKLDADGQIEVDKNGNPVETTTTITNKNGLTYTETYRSLPREGDSVTTTQRSDGTVTKVYMDANPEEYGPGESMRYVTDDKGAALQTWRKTPDGEWTLTWDRDSDPAGEENAANGVGRPPAYLTVEKPLVDGAGRPADDSFSPPMAIELPDGNTRTDYMRLDGSELRVVTTDTTRYVADANNEIQEVWYKNRNGTWYLKESSTQHTRYGDEPPLGTLGENWR</sequence>
<name>A0A0X3VQR9_9ACTN</name>
<accession>A0A0X3VQR9</accession>